<evidence type="ECO:0000313" key="4">
    <source>
        <dbReference type="EMBL" id="MDN0024496.1"/>
    </source>
</evidence>
<feature type="chain" id="PRO_5043778969" evidence="1">
    <location>
        <begin position="19"/>
        <end position="490"/>
    </location>
</feature>
<evidence type="ECO:0000313" key="3">
    <source>
        <dbReference type="EMBL" id="MDN0022111.1"/>
    </source>
</evidence>
<gene>
    <name evidence="3" type="ORF">QVN81_03605</name>
    <name evidence="4" type="ORF">QVN84_02995</name>
</gene>
<proteinExistence type="predicted"/>
<reference evidence="4" key="1">
    <citation type="submission" date="2023-06" db="EMBL/GenBank/DDBJ databases">
        <authorList>
            <person name="Zeman M."/>
            <person name="Kubasova T."/>
            <person name="Jahodarova E."/>
            <person name="Nykrynova M."/>
            <person name="Rychlik I."/>
        </authorList>
    </citation>
    <scope>NUCLEOTIDE SEQUENCE</scope>
    <source>
        <strain evidence="4">ET15</strain>
        <strain evidence="3">ET37</strain>
    </source>
</reference>
<comment type="caution">
    <text evidence="4">The sequence shown here is derived from an EMBL/GenBank/DDBJ whole genome shotgun (WGS) entry which is preliminary data.</text>
</comment>
<feature type="signal peptide" evidence="1">
    <location>
        <begin position="1"/>
        <end position="18"/>
    </location>
</feature>
<keyword evidence="5" id="KW-1185">Reference proteome</keyword>
<dbReference type="AlphaFoldDB" id="A0AAW7JRK7"/>
<dbReference type="EMBL" id="JAUEIF010000002">
    <property type="protein sequence ID" value="MDN0024496.1"/>
    <property type="molecule type" value="Genomic_DNA"/>
</dbReference>
<dbReference type="EMBL" id="JAUEIE010000002">
    <property type="protein sequence ID" value="MDN0022111.1"/>
    <property type="molecule type" value="Genomic_DNA"/>
</dbReference>
<evidence type="ECO:0000259" key="2">
    <source>
        <dbReference type="Pfam" id="PF03544"/>
    </source>
</evidence>
<dbReference type="SUPFAM" id="SSF74653">
    <property type="entry name" value="TolA/TonB C-terminal domain"/>
    <property type="match status" value="1"/>
</dbReference>
<accession>A0AAW7JRK7</accession>
<dbReference type="GO" id="GO:0055085">
    <property type="term" value="P:transmembrane transport"/>
    <property type="evidence" value="ECO:0007669"/>
    <property type="project" value="InterPro"/>
</dbReference>
<reference evidence="4" key="2">
    <citation type="submission" date="2023-08" db="EMBL/GenBank/DDBJ databases">
        <title>Identification and characterization of horizontal gene transfer across gut microbiota members of farm animals based on homology search.</title>
        <authorList>
            <person name="Schwarzerova J."/>
            <person name="Nykrynova M."/>
            <person name="Jureckova K."/>
            <person name="Cejkova D."/>
            <person name="Rychlik I."/>
        </authorList>
    </citation>
    <scope>NUCLEOTIDE SEQUENCE</scope>
    <source>
        <strain evidence="4">ET15</strain>
        <strain evidence="3">ET37</strain>
    </source>
</reference>
<dbReference type="Proteomes" id="UP001167831">
    <property type="component" value="Unassembled WGS sequence"/>
</dbReference>
<evidence type="ECO:0000256" key="1">
    <source>
        <dbReference type="SAM" id="SignalP"/>
    </source>
</evidence>
<dbReference type="Proteomes" id="UP001168478">
    <property type="component" value="Unassembled WGS sequence"/>
</dbReference>
<evidence type="ECO:0000313" key="6">
    <source>
        <dbReference type="Proteomes" id="UP001168478"/>
    </source>
</evidence>
<feature type="domain" description="TonB C-terminal" evidence="2">
    <location>
        <begin position="58"/>
        <end position="127"/>
    </location>
</feature>
<keyword evidence="1" id="KW-0732">Signal</keyword>
<evidence type="ECO:0000313" key="5">
    <source>
        <dbReference type="Proteomes" id="UP001167831"/>
    </source>
</evidence>
<dbReference type="InterPro" id="IPR037682">
    <property type="entry name" value="TonB_C"/>
</dbReference>
<protein>
    <submittedName>
        <fullName evidence="4">Energy transducer TonB</fullName>
    </submittedName>
</protein>
<organism evidence="4 6">
    <name type="scientific">Leyella lascolaii</name>
    <dbReference type="NCBI Taxonomy" id="1776379"/>
    <lineage>
        <taxon>Bacteria</taxon>
        <taxon>Pseudomonadati</taxon>
        <taxon>Bacteroidota</taxon>
        <taxon>Bacteroidia</taxon>
        <taxon>Bacteroidales</taxon>
        <taxon>Prevotellaceae</taxon>
        <taxon>Leyella</taxon>
    </lineage>
</organism>
<dbReference type="RefSeq" id="WP_289824763.1">
    <property type="nucleotide sequence ID" value="NZ_JAUEIE010000002.1"/>
</dbReference>
<sequence>MKKYILPLLMLMSFFRTAASAHNPTDTIAPGDIYRHVDIAPVFPGSVDEGLPMYVAENFRYPAAAWRTDFEPEVPVSFVIRADGTTSDVKIMKDVHPLLAREIERLILNMPRWYPAYLNNRPVNTEFRYTLLLFDPYLNLPYHVAPLIEKTRKYSDFGKRYSSGMKAATLREAIKDIGQITVLTPLHAASTIAMTRLWLSDKNYHQATILAKTALKEYGKLNLYRHDGKKTGHDYPRPGYNGKNEIALALQKALAFDEAGLPRMARAAYDGLTDLLDEKIRTKDIAVPLIGTDRQYQTEQLIKRLTLRQMDELLSDGEQMRQLSTEDRKVLRNAMDYTDVNKAMDYLIAKNVIISARVLGTHSKIKELRREIVMGRPDMADTLNLYALKAMAIGLRDGRRAETGYLEKTAAGASSQLRSMAERMMKALAEMPEGEEQRRKAVHSMACMAPLKDPSLSGKENRRAAAEFYEYRDRMRDTYPLDWLFSDTGY</sequence>
<dbReference type="Gene3D" id="3.30.1150.10">
    <property type="match status" value="1"/>
</dbReference>
<dbReference type="Pfam" id="PF03544">
    <property type="entry name" value="TonB_C"/>
    <property type="match status" value="1"/>
</dbReference>
<name>A0AAW7JRK7_9BACT</name>